<protein>
    <submittedName>
        <fullName evidence="4">FAD-dependent monooxygenase</fullName>
    </submittedName>
</protein>
<dbReference type="PANTHER" id="PTHR13789:SF309">
    <property type="entry name" value="PUTATIVE (AFU_ORTHOLOGUE AFUA_6G14510)-RELATED"/>
    <property type="match status" value="1"/>
</dbReference>
<dbReference type="SUPFAM" id="SSF51905">
    <property type="entry name" value="FAD/NAD(P)-binding domain"/>
    <property type="match status" value="1"/>
</dbReference>
<dbReference type="InterPro" id="IPR002938">
    <property type="entry name" value="FAD-bd"/>
</dbReference>
<dbReference type="GO" id="GO:0004497">
    <property type="term" value="F:monooxygenase activity"/>
    <property type="evidence" value="ECO:0007669"/>
    <property type="project" value="UniProtKB-KW"/>
</dbReference>
<reference evidence="5" key="1">
    <citation type="journal article" date="2019" name="Int. J. Syst. Evol. Microbiol.">
        <title>The Global Catalogue of Microorganisms (GCM) 10K type strain sequencing project: providing services to taxonomists for standard genome sequencing and annotation.</title>
        <authorList>
            <consortium name="The Broad Institute Genomics Platform"/>
            <consortium name="The Broad Institute Genome Sequencing Center for Infectious Disease"/>
            <person name="Wu L."/>
            <person name="Ma J."/>
        </authorList>
    </citation>
    <scope>NUCLEOTIDE SEQUENCE [LARGE SCALE GENOMIC DNA]</scope>
    <source>
        <strain evidence="5">JCM 15313</strain>
    </source>
</reference>
<dbReference type="Gene3D" id="3.50.50.60">
    <property type="entry name" value="FAD/NAD(P)-binding domain"/>
    <property type="match status" value="1"/>
</dbReference>
<proteinExistence type="predicted"/>
<evidence type="ECO:0000256" key="1">
    <source>
        <dbReference type="ARBA" id="ARBA00023002"/>
    </source>
</evidence>
<evidence type="ECO:0000313" key="5">
    <source>
        <dbReference type="Proteomes" id="UP001501585"/>
    </source>
</evidence>
<dbReference type="PRINTS" id="PR00420">
    <property type="entry name" value="RNGMNOXGNASE"/>
</dbReference>
<evidence type="ECO:0000313" key="4">
    <source>
        <dbReference type="EMBL" id="GAA2008694.1"/>
    </source>
</evidence>
<dbReference type="Proteomes" id="UP001501585">
    <property type="component" value="Unassembled WGS sequence"/>
</dbReference>
<dbReference type="InterPro" id="IPR050493">
    <property type="entry name" value="FAD-dep_Monooxygenase_BioMet"/>
</dbReference>
<gene>
    <name evidence="4" type="ORF">GCM10009799_40500</name>
</gene>
<keyword evidence="5" id="KW-1185">Reference proteome</keyword>
<feature type="domain" description="FAD-binding" evidence="3">
    <location>
        <begin position="280"/>
        <end position="346"/>
    </location>
</feature>
<feature type="domain" description="FAD-binding" evidence="3">
    <location>
        <begin position="17"/>
        <end position="177"/>
    </location>
</feature>
<organism evidence="4 5">
    <name type="scientific">Nocardiopsis rhodophaea</name>
    <dbReference type="NCBI Taxonomy" id="280238"/>
    <lineage>
        <taxon>Bacteria</taxon>
        <taxon>Bacillati</taxon>
        <taxon>Actinomycetota</taxon>
        <taxon>Actinomycetes</taxon>
        <taxon>Streptosporangiales</taxon>
        <taxon>Nocardiopsidaceae</taxon>
        <taxon>Nocardiopsis</taxon>
    </lineage>
</organism>
<dbReference type="InterPro" id="IPR036188">
    <property type="entry name" value="FAD/NAD-bd_sf"/>
</dbReference>
<sequence length="399" mass="42560">MGWLRVESGMVGRGRAVVIGAGIGGLTAARALVDVGWSVTVLERAPEVGPVGSGIGIGPNALRALDVLGDGDAIRARSAAQTGGLRRWDGRWLVRTDMDAVRERFGDIAVILRRAEVIDVLRRSLPDGALRTSTAVAEVDPGDVRRPARVRTETGEGIDADLVVAADGVNSRVRRALFPRHPGPVFAYPCWWVIAPAPEGAVLGTESWGVGRVAGLYPLADGDVYAYFTDSGEPGQHEDDERAGLLRRFGAWHDPIPQVIATAEHVIRNDVWSLRTPLPAFHRGRVALLGDAAHAMAPNLGQGACQAIEDGVTLAHLVAASADIHAGLAEYTRLRLPRTNRIVRRSGRIGGFLSSTSPVLAAGRDALVTALGRLAPGGFLRSFDEVFDWTPPRPTEPTR</sequence>
<keyword evidence="1" id="KW-0560">Oxidoreductase</keyword>
<dbReference type="RefSeq" id="WP_344164447.1">
    <property type="nucleotide sequence ID" value="NZ_BAAAPC010000019.1"/>
</dbReference>
<accession>A0ABP5EYS7</accession>
<comment type="caution">
    <text evidence="4">The sequence shown here is derived from an EMBL/GenBank/DDBJ whole genome shotgun (WGS) entry which is preliminary data.</text>
</comment>
<evidence type="ECO:0000259" key="3">
    <source>
        <dbReference type="Pfam" id="PF01494"/>
    </source>
</evidence>
<name>A0ABP5EYS7_9ACTN</name>
<dbReference type="PANTHER" id="PTHR13789">
    <property type="entry name" value="MONOOXYGENASE"/>
    <property type="match status" value="1"/>
</dbReference>
<dbReference type="EMBL" id="BAAAPC010000019">
    <property type="protein sequence ID" value="GAA2008694.1"/>
    <property type="molecule type" value="Genomic_DNA"/>
</dbReference>
<keyword evidence="2 4" id="KW-0503">Monooxygenase</keyword>
<evidence type="ECO:0000256" key="2">
    <source>
        <dbReference type="ARBA" id="ARBA00023033"/>
    </source>
</evidence>
<dbReference type="Pfam" id="PF01494">
    <property type="entry name" value="FAD_binding_3"/>
    <property type="match status" value="2"/>
</dbReference>